<dbReference type="AlphaFoldDB" id="A0AAJ0H5Z0"/>
<dbReference type="Pfam" id="PF25053">
    <property type="entry name" value="DUF7791"/>
    <property type="match status" value="1"/>
</dbReference>
<evidence type="ECO:0000256" key="1">
    <source>
        <dbReference type="ARBA" id="ARBA00022737"/>
    </source>
</evidence>
<keyword evidence="1" id="KW-0677">Repeat</keyword>
<organism evidence="5 6">
    <name type="scientific">Lasiosphaeria hispida</name>
    <dbReference type="NCBI Taxonomy" id="260671"/>
    <lineage>
        <taxon>Eukaryota</taxon>
        <taxon>Fungi</taxon>
        <taxon>Dikarya</taxon>
        <taxon>Ascomycota</taxon>
        <taxon>Pezizomycotina</taxon>
        <taxon>Sordariomycetes</taxon>
        <taxon>Sordariomycetidae</taxon>
        <taxon>Sordariales</taxon>
        <taxon>Lasiosphaeriaceae</taxon>
        <taxon>Lasiosphaeria</taxon>
    </lineage>
</organism>
<proteinExistence type="predicted"/>
<feature type="compositionally biased region" description="Basic residues" evidence="2">
    <location>
        <begin position="1025"/>
        <end position="1036"/>
    </location>
</feature>
<feature type="region of interest" description="Disordered" evidence="2">
    <location>
        <begin position="1023"/>
        <end position="1066"/>
    </location>
</feature>
<dbReference type="PANTHER" id="PTHR10039:SF5">
    <property type="entry name" value="NACHT DOMAIN-CONTAINING PROTEIN"/>
    <property type="match status" value="1"/>
</dbReference>
<dbReference type="Proteomes" id="UP001275084">
    <property type="component" value="Unassembled WGS sequence"/>
</dbReference>
<dbReference type="InterPro" id="IPR056884">
    <property type="entry name" value="NPHP3-like_N"/>
</dbReference>
<name>A0AAJ0H5Z0_9PEZI</name>
<evidence type="ECO:0008006" key="7">
    <source>
        <dbReference type="Google" id="ProtNLM"/>
    </source>
</evidence>
<evidence type="ECO:0000313" key="5">
    <source>
        <dbReference type="EMBL" id="KAK3339923.1"/>
    </source>
</evidence>
<comment type="caution">
    <text evidence="5">The sequence shown here is derived from an EMBL/GenBank/DDBJ whole genome shotgun (WGS) entry which is preliminary data.</text>
</comment>
<dbReference type="InterPro" id="IPR056693">
    <property type="entry name" value="DUF7791"/>
</dbReference>
<dbReference type="InterPro" id="IPR027417">
    <property type="entry name" value="P-loop_NTPase"/>
</dbReference>
<protein>
    <recommendedName>
        <fullName evidence="7">NACHT domain-containing protein</fullName>
    </recommendedName>
</protein>
<feature type="domain" description="DUF7791" evidence="4">
    <location>
        <begin position="574"/>
        <end position="702"/>
    </location>
</feature>
<dbReference type="Gene3D" id="3.40.50.300">
    <property type="entry name" value="P-loop containing nucleotide triphosphate hydrolases"/>
    <property type="match status" value="1"/>
</dbReference>
<accession>A0AAJ0H5Z0</accession>
<reference evidence="5" key="1">
    <citation type="journal article" date="2023" name="Mol. Phylogenet. Evol.">
        <title>Genome-scale phylogeny and comparative genomics of the fungal order Sordariales.</title>
        <authorList>
            <person name="Hensen N."/>
            <person name="Bonometti L."/>
            <person name="Westerberg I."/>
            <person name="Brannstrom I.O."/>
            <person name="Guillou S."/>
            <person name="Cros-Aarteil S."/>
            <person name="Calhoun S."/>
            <person name="Haridas S."/>
            <person name="Kuo A."/>
            <person name="Mondo S."/>
            <person name="Pangilinan J."/>
            <person name="Riley R."/>
            <person name="LaButti K."/>
            <person name="Andreopoulos B."/>
            <person name="Lipzen A."/>
            <person name="Chen C."/>
            <person name="Yan M."/>
            <person name="Daum C."/>
            <person name="Ng V."/>
            <person name="Clum A."/>
            <person name="Steindorff A."/>
            <person name="Ohm R.A."/>
            <person name="Martin F."/>
            <person name="Silar P."/>
            <person name="Natvig D.O."/>
            <person name="Lalanne C."/>
            <person name="Gautier V."/>
            <person name="Ament-Velasquez S.L."/>
            <person name="Kruys A."/>
            <person name="Hutchinson M.I."/>
            <person name="Powell A.J."/>
            <person name="Barry K."/>
            <person name="Miller A.N."/>
            <person name="Grigoriev I.V."/>
            <person name="Debuchy R."/>
            <person name="Gladieux P."/>
            <person name="Hiltunen Thoren M."/>
            <person name="Johannesson H."/>
        </authorList>
    </citation>
    <scope>NUCLEOTIDE SEQUENCE</scope>
    <source>
        <strain evidence="5">CBS 955.72</strain>
    </source>
</reference>
<evidence type="ECO:0000256" key="2">
    <source>
        <dbReference type="SAM" id="MobiDB-lite"/>
    </source>
</evidence>
<evidence type="ECO:0000313" key="6">
    <source>
        <dbReference type="Proteomes" id="UP001275084"/>
    </source>
</evidence>
<gene>
    <name evidence="5" type="ORF">B0T25DRAFT_489768</name>
</gene>
<feature type="domain" description="Nephrocystin 3-like N-terminal" evidence="3">
    <location>
        <begin position="288"/>
        <end position="462"/>
    </location>
</feature>
<dbReference type="EMBL" id="JAUIQD010000009">
    <property type="protein sequence ID" value="KAK3339923.1"/>
    <property type="molecule type" value="Genomic_DNA"/>
</dbReference>
<evidence type="ECO:0000259" key="3">
    <source>
        <dbReference type="Pfam" id="PF24883"/>
    </source>
</evidence>
<dbReference type="PANTHER" id="PTHR10039">
    <property type="entry name" value="AMELOGENIN"/>
    <property type="match status" value="1"/>
</dbReference>
<reference evidence="5" key="2">
    <citation type="submission" date="2023-06" db="EMBL/GenBank/DDBJ databases">
        <authorList>
            <consortium name="Lawrence Berkeley National Laboratory"/>
            <person name="Haridas S."/>
            <person name="Hensen N."/>
            <person name="Bonometti L."/>
            <person name="Westerberg I."/>
            <person name="Brannstrom I.O."/>
            <person name="Guillou S."/>
            <person name="Cros-Aarteil S."/>
            <person name="Calhoun S."/>
            <person name="Kuo A."/>
            <person name="Mondo S."/>
            <person name="Pangilinan J."/>
            <person name="Riley R."/>
            <person name="Labutti K."/>
            <person name="Andreopoulos B."/>
            <person name="Lipzen A."/>
            <person name="Chen C."/>
            <person name="Yanf M."/>
            <person name="Daum C."/>
            <person name="Ng V."/>
            <person name="Clum A."/>
            <person name="Steindorff A."/>
            <person name="Ohm R."/>
            <person name="Martin F."/>
            <person name="Silar P."/>
            <person name="Natvig D."/>
            <person name="Lalanne C."/>
            <person name="Gautier V."/>
            <person name="Ament-Velasquez S.L."/>
            <person name="Kruys A."/>
            <person name="Hutchinson M.I."/>
            <person name="Powell A.J."/>
            <person name="Barry K."/>
            <person name="Miller A.N."/>
            <person name="Grigoriev I.V."/>
            <person name="Debuchy R."/>
            <person name="Gladieux P."/>
            <person name="Thoren M.H."/>
            <person name="Johannesson H."/>
        </authorList>
    </citation>
    <scope>NUCLEOTIDE SEQUENCE</scope>
    <source>
        <strain evidence="5">CBS 955.72</strain>
    </source>
</reference>
<keyword evidence="6" id="KW-1185">Reference proteome</keyword>
<dbReference type="SUPFAM" id="SSF52540">
    <property type="entry name" value="P-loop containing nucleoside triphosphate hydrolases"/>
    <property type="match status" value="1"/>
</dbReference>
<dbReference type="Pfam" id="PF24883">
    <property type="entry name" value="NPHP3_N"/>
    <property type="match status" value="1"/>
</dbReference>
<evidence type="ECO:0000259" key="4">
    <source>
        <dbReference type="Pfam" id="PF25053"/>
    </source>
</evidence>
<sequence length="1093" mass="122353">MEALAALGVAASAVQFVTFASSLISNAVEINSSSPGTTEDVLSMEAIYKRLAELSHALAMDPHPYHLCALPGAALNPLEEGHVLATSTKAIHELSHRCKGDCEKLLGVTRKLKARHGGGPGRQCEGFRVALKTLWKKKDIQDLENRLARTQTTLILHICKVTGDWQVSHQKQLERLRAENLRLQSTHHMRLEDIAKELALIVRDVSRLRTGIEERLRDDHLDTLLKQMAAVTSSNDEIARQQAILQSLSFPARLARRASVSEAHSKTYGWVFGGTTPTSACPDASLRLQRWLEEGSGIFWISGKAGSGKSTFVKFVANDPRTRTALRHWAGSTNVVIASHYFWAAGSAIQRSQQGLLQSLLFDIFRQFPTLAASACSHRWSSALTSCQPPWEVAELHAALRQVANVPPVDADGLDSNGNPPSANFCVFIDGVDEYDGDHLEFCDAVKQLSRSTHFKLCVSSRPWNVFEDAFGHDAARKIYIHELTSRDIRRYAESRLQEHPRWNQIMSPQVAADGQHLLDQITERSSGVFLWVVLVTKLLREGLANDDSVSDLQRRLEGFPVELEQFFKSILDSVEPFYHAKMATTFRIAVHATAPLPNIMYSFHDMEYEDEDYALNLRQGPMSIDAIKELEAQTVRRLNGRSRGLLEVDATGCVNFLHRTVMDFLKTKDIADFLAKQSPRCFNEELSILKAYTAVLKARRWPHQAIIKSSPTEYLQANILSGPQDSTLENNLLIFAGDILLSAAPLDNHPDFGSSTFPTMMDKLLDEVEISLDRMSQRHLVAFEKATSQTFFREMVVDAEIVNYVGRKLAADRRYLDCLDKPVIWPLLMKRVGKSLPFYRPREKMFHLARVGLESGICRDEIEKNYGGEEDAQSPWVLLMDHVLSPKSGPQMSFILESGVILLLLRYGASPTARWGASQIWEKFIHLALTESIGPDRQPSYLRVLDDFIATGRLPGPEESRLRVEGLFQSLAAGCPWSHDKVPLLEGVLDRLLPLLQPISPDEKVIWDSIRKGLPPDVAEGLMSRHKASHHRKQKGREGDNGDESDWEHVSSDPEEFNGGVTQRVDPAGGSVWPLWNRLSSQASSVVKLVKR</sequence>